<keyword evidence="2" id="KW-1185">Reference proteome</keyword>
<comment type="caution">
    <text evidence="1">The sequence shown here is derived from an EMBL/GenBank/DDBJ whole genome shotgun (WGS) entry which is preliminary data.</text>
</comment>
<reference evidence="1" key="1">
    <citation type="submission" date="2020-05" db="EMBL/GenBank/DDBJ databases">
        <title>Large-scale comparative analyses of tick genomes elucidate their genetic diversity and vector capacities.</title>
        <authorList>
            <person name="Jia N."/>
            <person name="Wang J."/>
            <person name="Shi W."/>
            <person name="Du L."/>
            <person name="Sun Y."/>
            <person name="Zhan W."/>
            <person name="Jiang J."/>
            <person name="Wang Q."/>
            <person name="Zhang B."/>
            <person name="Ji P."/>
            <person name="Sakyi L.B."/>
            <person name="Cui X."/>
            <person name="Yuan T."/>
            <person name="Jiang B."/>
            <person name="Yang W."/>
            <person name="Lam T.T.-Y."/>
            <person name="Chang Q."/>
            <person name="Ding S."/>
            <person name="Wang X."/>
            <person name="Zhu J."/>
            <person name="Ruan X."/>
            <person name="Zhao L."/>
            <person name="Wei J."/>
            <person name="Que T."/>
            <person name="Du C."/>
            <person name="Cheng J."/>
            <person name="Dai P."/>
            <person name="Han X."/>
            <person name="Huang E."/>
            <person name="Gao Y."/>
            <person name="Liu J."/>
            <person name="Shao H."/>
            <person name="Ye R."/>
            <person name="Li L."/>
            <person name="Wei W."/>
            <person name="Wang X."/>
            <person name="Wang C."/>
            <person name="Yang T."/>
            <person name="Huo Q."/>
            <person name="Li W."/>
            <person name="Guo W."/>
            <person name="Chen H."/>
            <person name="Zhou L."/>
            <person name="Ni X."/>
            <person name="Tian J."/>
            <person name="Zhou Y."/>
            <person name="Sheng Y."/>
            <person name="Liu T."/>
            <person name="Pan Y."/>
            <person name="Xia L."/>
            <person name="Li J."/>
            <person name="Zhao F."/>
            <person name="Cao W."/>
        </authorList>
    </citation>
    <scope>NUCLEOTIDE SEQUENCE</scope>
    <source>
        <strain evidence="1">Hyas-2018</strain>
    </source>
</reference>
<name>A0ACB7SHA7_HYAAI</name>
<sequence>MATGAASSSSRRRSSRGISLLPSRDNLVKDLPVGIPEEERLRILLRLCFKRTLAIMAEEVDGFEELHRNLLVKGLSLFDSSEDGSNDRLDMLLKLATSKSDGTNDVLPAAVAADHHEQLKSLVAESKRWHELLAEDVFLEPEVPLVDDGAAKVPVARDRHYEILLESAERSRRKALAVFSRLQAGNGGEEDVSVEEREVDENIAYLFRF</sequence>
<dbReference type="EMBL" id="CM023484">
    <property type="protein sequence ID" value="KAH6933299.1"/>
    <property type="molecule type" value="Genomic_DNA"/>
</dbReference>
<proteinExistence type="predicted"/>
<gene>
    <name evidence="1" type="ORF">HPB50_014012</name>
</gene>
<accession>A0ACB7SHA7</accession>
<organism evidence="1 2">
    <name type="scientific">Hyalomma asiaticum</name>
    <name type="common">Tick</name>
    <dbReference type="NCBI Taxonomy" id="266040"/>
    <lineage>
        <taxon>Eukaryota</taxon>
        <taxon>Metazoa</taxon>
        <taxon>Ecdysozoa</taxon>
        <taxon>Arthropoda</taxon>
        <taxon>Chelicerata</taxon>
        <taxon>Arachnida</taxon>
        <taxon>Acari</taxon>
        <taxon>Parasitiformes</taxon>
        <taxon>Ixodida</taxon>
        <taxon>Ixodoidea</taxon>
        <taxon>Ixodidae</taxon>
        <taxon>Hyalomminae</taxon>
        <taxon>Hyalomma</taxon>
    </lineage>
</organism>
<evidence type="ECO:0000313" key="2">
    <source>
        <dbReference type="Proteomes" id="UP000821845"/>
    </source>
</evidence>
<evidence type="ECO:0000313" key="1">
    <source>
        <dbReference type="EMBL" id="KAH6933299.1"/>
    </source>
</evidence>
<dbReference type="Proteomes" id="UP000821845">
    <property type="component" value="Chromosome 4"/>
</dbReference>
<protein>
    <submittedName>
        <fullName evidence="1">Uncharacterized protein</fullName>
    </submittedName>
</protein>